<feature type="transmembrane region" description="Helical" evidence="2">
    <location>
        <begin position="165"/>
        <end position="183"/>
    </location>
</feature>
<evidence type="ECO:0000313" key="4">
    <source>
        <dbReference type="Proteomes" id="UP000672032"/>
    </source>
</evidence>
<keyword evidence="2" id="KW-0472">Membrane</keyword>
<protein>
    <submittedName>
        <fullName evidence="3">Uncharacterized protein</fullName>
    </submittedName>
</protein>
<feature type="region of interest" description="Disordered" evidence="1">
    <location>
        <begin position="504"/>
        <end position="544"/>
    </location>
</feature>
<name>A0A8A3PNH4_9HELO</name>
<feature type="transmembrane region" description="Helical" evidence="2">
    <location>
        <begin position="195"/>
        <end position="218"/>
    </location>
</feature>
<feature type="transmembrane region" description="Helical" evidence="2">
    <location>
        <begin position="276"/>
        <end position="297"/>
    </location>
</feature>
<feature type="compositionally biased region" description="Basic and acidic residues" evidence="1">
    <location>
        <begin position="523"/>
        <end position="544"/>
    </location>
</feature>
<reference evidence="3" key="1">
    <citation type="submission" date="2020-10" db="EMBL/GenBank/DDBJ databases">
        <title>Genome Sequence of Monilinia vaccinii-corymbosi Sheds Light on Mummy Berry Disease Infection of Blueberry and Mating Type.</title>
        <authorList>
            <person name="Yow A.G."/>
            <person name="Zhang Y."/>
            <person name="Bansal K."/>
            <person name="Eacker S.M."/>
            <person name="Sullivan S."/>
            <person name="Liachko I."/>
            <person name="Cubeta M.A."/>
            <person name="Rollins J.A."/>
            <person name="Ashrafi H."/>
        </authorList>
    </citation>
    <scope>NUCLEOTIDE SEQUENCE</scope>
    <source>
        <strain evidence="3">RL-1</strain>
    </source>
</reference>
<organism evidence="3 4">
    <name type="scientific">Monilinia vaccinii-corymbosi</name>
    <dbReference type="NCBI Taxonomy" id="61207"/>
    <lineage>
        <taxon>Eukaryota</taxon>
        <taxon>Fungi</taxon>
        <taxon>Dikarya</taxon>
        <taxon>Ascomycota</taxon>
        <taxon>Pezizomycotina</taxon>
        <taxon>Leotiomycetes</taxon>
        <taxon>Helotiales</taxon>
        <taxon>Sclerotiniaceae</taxon>
        <taxon>Monilinia</taxon>
    </lineage>
</organism>
<dbReference type="OrthoDB" id="5287295at2759"/>
<evidence type="ECO:0000256" key="1">
    <source>
        <dbReference type="SAM" id="MobiDB-lite"/>
    </source>
</evidence>
<accession>A0A8A3PNH4</accession>
<evidence type="ECO:0000256" key="2">
    <source>
        <dbReference type="SAM" id="Phobius"/>
    </source>
</evidence>
<feature type="transmembrane region" description="Helical" evidence="2">
    <location>
        <begin position="317"/>
        <end position="342"/>
    </location>
</feature>
<dbReference type="Proteomes" id="UP000672032">
    <property type="component" value="Chromosome 7"/>
</dbReference>
<feature type="compositionally biased region" description="Polar residues" evidence="1">
    <location>
        <begin position="415"/>
        <end position="432"/>
    </location>
</feature>
<dbReference type="EMBL" id="CP063411">
    <property type="protein sequence ID" value="QSZ36485.1"/>
    <property type="molecule type" value="Genomic_DNA"/>
</dbReference>
<dbReference type="AlphaFoldDB" id="A0A8A3PNH4"/>
<gene>
    <name evidence="3" type="ORF">DSL72_006365</name>
</gene>
<keyword evidence="2" id="KW-0812">Transmembrane</keyword>
<feature type="region of interest" description="Disordered" evidence="1">
    <location>
        <begin position="414"/>
        <end position="458"/>
    </location>
</feature>
<evidence type="ECO:0000313" key="3">
    <source>
        <dbReference type="EMBL" id="QSZ36485.1"/>
    </source>
</evidence>
<feature type="transmembrane region" description="Helical" evidence="2">
    <location>
        <begin position="12"/>
        <end position="37"/>
    </location>
</feature>
<sequence>MGTGVPQEAIGVSVTVLVYSFICFTLVTLFICMLWAYGERWTYVAFLAKFSALSTAGSIAQQIHYNREWLIIKHDDYMRAVEALDTPDLGRFAAVSNTLDLIFFTIRELAFKSCWPWRLFNSHSEFYSYNVMALMVLFWAVKLFCGSWEIRANFLGGWMLDRISLISKIFAITIPAILVGFGHSSFVLKSRVSTFIVTNLTMLVCLSIGTILMILILYKYIKTRRLLYAHEKRNEWWGPSATDTTVTGHGDVNDSMNGTGNGTHTSKRRSLYDRALITRFTIGFIILLVFEAVLVIFSLYSEDNAQKVGESLSPDFSIAGCITEIILFTPGVTTSMLIFLVFGTAKSFRQYKELITSCCGRRTQFPKSKRRRVMLTGGEERGTEFQRLPSMGIKVPTPEEQAVLEAKLRDMLPDQRTSIGTQYTTSTIQTENTRQESSEDTSQSRTLNPSMTNLNFSLPTISRNDIRPVVREEERDVGVREAWAEQNDLEAGPELEQKWMDDEYGYGREGDSAGSMAASNTEAHGDLDSISRRDLILDDGDGHA</sequence>
<feature type="compositionally biased region" description="Polar residues" evidence="1">
    <location>
        <begin position="440"/>
        <end position="458"/>
    </location>
</feature>
<keyword evidence="4" id="KW-1185">Reference proteome</keyword>
<feature type="transmembrane region" description="Helical" evidence="2">
    <location>
        <begin position="126"/>
        <end position="145"/>
    </location>
</feature>
<keyword evidence="2" id="KW-1133">Transmembrane helix</keyword>
<proteinExistence type="predicted"/>